<reference evidence="2 3" key="1">
    <citation type="submission" date="2018-09" db="EMBL/GenBank/DDBJ databases">
        <title>Genome comparison of Alicycliphilus sp. BQ1, a polyurethanolytic bacterium, with its closest phylogenetic relatives Alicycliphilus denitrificans BC and K601, unable to attack polyurethane.</title>
        <authorList>
            <person name="Loza-Tavera H."/>
            <person name="Lozano L."/>
            <person name="Cevallos M."/>
            <person name="Maya-Lucas O."/>
            <person name="Garcia-Mena J."/>
            <person name="Hernandez J."/>
        </authorList>
    </citation>
    <scope>NUCLEOTIDE SEQUENCE [LARGE SCALE GENOMIC DNA]</scope>
    <source>
        <strain evidence="2 3">BQ1</strain>
    </source>
</reference>
<protein>
    <submittedName>
        <fullName evidence="2">DUF4440 domain-containing protein</fullName>
    </submittedName>
</protein>
<proteinExistence type="predicted"/>
<evidence type="ECO:0000313" key="3">
    <source>
        <dbReference type="Proteomes" id="UP000216225"/>
    </source>
</evidence>
<dbReference type="InterPro" id="IPR032710">
    <property type="entry name" value="NTF2-like_dom_sf"/>
</dbReference>
<name>A0A3R7LGX6_9BURK</name>
<dbReference type="PANTHER" id="PTHR34957:SF1">
    <property type="entry name" value="NUCLEAR TRANSPORT FACTOR 2 (NTF2) FAMILY PROTEIN"/>
    <property type="match status" value="1"/>
</dbReference>
<dbReference type="Gene3D" id="3.10.450.50">
    <property type="match status" value="1"/>
</dbReference>
<organism evidence="2 3">
    <name type="scientific">Alicycliphilus denitrificans</name>
    <dbReference type="NCBI Taxonomy" id="179636"/>
    <lineage>
        <taxon>Bacteria</taxon>
        <taxon>Pseudomonadati</taxon>
        <taxon>Pseudomonadota</taxon>
        <taxon>Betaproteobacteria</taxon>
        <taxon>Burkholderiales</taxon>
        <taxon>Comamonadaceae</taxon>
        <taxon>Alicycliphilus</taxon>
    </lineage>
</organism>
<evidence type="ECO:0000313" key="2">
    <source>
        <dbReference type="EMBL" id="RKJ98973.1"/>
    </source>
</evidence>
<gene>
    <name evidence="2" type="ORF">CE154_004315</name>
</gene>
<sequence>MHGAWLMTQSSMRAAVLAGTPDELETIFYDALRAGDLERVMACWADEDDIVCIHPGGPRLIGPAAIRSAFAAMLRHGGLVVRTQRVGCVQALASTVHSVLEQVSVMLPDGPREAMVCATNVYHKTPRGWCLVTHHASPGAAGEGAAPAAAAHVLH</sequence>
<dbReference type="PANTHER" id="PTHR34957">
    <property type="entry name" value="NUCLEAR TRANSPORT FACTOR 2 (NTF2) FAMILY PROTEIN"/>
    <property type="match status" value="1"/>
</dbReference>
<evidence type="ECO:0000259" key="1">
    <source>
        <dbReference type="Pfam" id="PF13474"/>
    </source>
</evidence>
<accession>A0A3R7LGX6</accession>
<dbReference type="EMBL" id="NKDB02000001">
    <property type="protein sequence ID" value="RKJ98973.1"/>
    <property type="molecule type" value="Genomic_DNA"/>
</dbReference>
<dbReference type="SUPFAM" id="SSF54427">
    <property type="entry name" value="NTF2-like"/>
    <property type="match status" value="1"/>
</dbReference>
<dbReference type="InterPro" id="IPR037401">
    <property type="entry name" value="SnoaL-like"/>
</dbReference>
<feature type="domain" description="SnoaL-like" evidence="1">
    <location>
        <begin position="27"/>
        <end position="139"/>
    </location>
</feature>
<dbReference type="AlphaFoldDB" id="A0A3R7LGX6"/>
<dbReference type="Pfam" id="PF13474">
    <property type="entry name" value="SnoaL_3"/>
    <property type="match status" value="1"/>
</dbReference>
<comment type="caution">
    <text evidence="2">The sequence shown here is derived from an EMBL/GenBank/DDBJ whole genome shotgun (WGS) entry which is preliminary data.</text>
</comment>
<dbReference type="Proteomes" id="UP000216225">
    <property type="component" value="Unassembled WGS sequence"/>
</dbReference>